<comment type="caution">
    <text evidence="7">The sequence shown here is derived from an EMBL/GenBank/DDBJ whole genome shotgun (WGS) entry which is preliminary data.</text>
</comment>
<dbReference type="Pfam" id="PF13641">
    <property type="entry name" value="Glyco_tranf_2_3"/>
    <property type="match status" value="1"/>
</dbReference>
<evidence type="ECO:0000313" key="7">
    <source>
        <dbReference type="EMBL" id="CCF83166.1"/>
    </source>
</evidence>
<dbReference type="InterPro" id="IPR029044">
    <property type="entry name" value="Nucleotide-diphossugar_trans"/>
</dbReference>
<dbReference type="EMBL" id="CAGS01000110">
    <property type="protein sequence ID" value="CCF83166.1"/>
    <property type="molecule type" value="Genomic_DNA"/>
</dbReference>
<keyword evidence="5 6" id="KW-0472">Membrane</keyword>
<evidence type="ECO:0000313" key="8">
    <source>
        <dbReference type="Proteomes" id="UP000004221"/>
    </source>
</evidence>
<dbReference type="CDD" id="cd06423">
    <property type="entry name" value="CESA_like"/>
    <property type="match status" value="1"/>
</dbReference>
<dbReference type="GO" id="GO:0016757">
    <property type="term" value="F:glycosyltransferase activity"/>
    <property type="evidence" value="ECO:0007669"/>
    <property type="project" value="UniProtKB-KW"/>
</dbReference>
<dbReference type="PANTHER" id="PTHR43646:SF2">
    <property type="entry name" value="GLYCOSYLTRANSFERASE 2-LIKE DOMAIN-CONTAINING PROTEIN"/>
    <property type="match status" value="1"/>
</dbReference>
<evidence type="ECO:0000256" key="6">
    <source>
        <dbReference type="SAM" id="Phobius"/>
    </source>
</evidence>
<keyword evidence="4 7" id="KW-0808">Transferase</keyword>
<keyword evidence="2" id="KW-1003">Cell membrane</keyword>
<dbReference type="Gene3D" id="3.90.550.10">
    <property type="entry name" value="Spore Coat Polysaccharide Biosynthesis Protein SpsA, Chain A"/>
    <property type="match status" value="1"/>
</dbReference>
<dbReference type="PANTHER" id="PTHR43646">
    <property type="entry name" value="GLYCOSYLTRANSFERASE"/>
    <property type="match status" value="1"/>
</dbReference>
<keyword evidence="6" id="KW-0812">Transmembrane</keyword>
<dbReference type="OrthoDB" id="147150at2"/>
<keyword evidence="8" id="KW-1185">Reference proteome</keyword>
<name>I4EEQ4_9BACT</name>
<protein>
    <submittedName>
        <fullName evidence="7">Putative Glycosyl transferase</fullName>
    </submittedName>
</protein>
<reference evidence="7 8" key="1">
    <citation type="journal article" date="2012" name="ISME J.">
        <title>Nitrification expanded: discovery, physiology and genomics of a nitrite-oxidizing bacterium from the phylum Chloroflexi.</title>
        <authorList>
            <person name="Sorokin D.Y."/>
            <person name="Lucker S."/>
            <person name="Vejmelkova D."/>
            <person name="Kostrikina N.A."/>
            <person name="Kleerebezem R."/>
            <person name="Rijpstra W.I."/>
            <person name="Damste J.S."/>
            <person name="Le Paslier D."/>
            <person name="Muyzer G."/>
            <person name="Wagner M."/>
            <person name="van Loosdrecht M.C."/>
            <person name="Daims H."/>
        </authorList>
    </citation>
    <scope>NUCLEOTIDE SEQUENCE [LARGE SCALE GENOMIC DNA]</scope>
    <source>
        <strain evidence="8">none</strain>
    </source>
</reference>
<comment type="subcellular location">
    <subcellularLocation>
        <location evidence="1">Cell membrane</location>
    </subcellularLocation>
</comment>
<proteinExistence type="predicted"/>
<evidence type="ECO:0000256" key="5">
    <source>
        <dbReference type="ARBA" id="ARBA00023136"/>
    </source>
</evidence>
<accession>I4EEQ4</accession>
<evidence type="ECO:0000256" key="2">
    <source>
        <dbReference type="ARBA" id="ARBA00022475"/>
    </source>
</evidence>
<feature type="transmembrane region" description="Helical" evidence="6">
    <location>
        <begin position="275"/>
        <end position="292"/>
    </location>
</feature>
<evidence type="ECO:0000256" key="1">
    <source>
        <dbReference type="ARBA" id="ARBA00004236"/>
    </source>
</evidence>
<evidence type="ECO:0000256" key="4">
    <source>
        <dbReference type="ARBA" id="ARBA00022679"/>
    </source>
</evidence>
<keyword evidence="3" id="KW-0328">Glycosyltransferase</keyword>
<dbReference type="Proteomes" id="UP000004221">
    <property type="component" value="Unassembled WGS sequence"/>
</dbReference>
<organism evidence="7 8">
    <name type="scientific">Nitrolancea hollandica Lb</name>
    <dbReference type="NCBI Taxonomy" id="1129897"/>
    <lineage>
        <taxon>Bacteria</taxon>
        <taxon>Pseudomonadati</taxon>
        <taxon>Thermomicrobiota</taxon>
        <taxon>Thermomicrobia</taxon>
        <taxon>Sphaerobacterales</taxon>
        <taxon>Sphaerobacterineae</taxon>
        <taxon>Sphaerobacteraceae</taxon>
        <taxon>Nitrolancea</taxon>
    </lineage>
</organism>
<dbReference type="AlphaFoldDB" id="I4EEQ4"/>
<dbReference type="GO" id="GO:0005886">
    <property type="term" value="C:plasma membrane"/>
    <property type="evidence" value="ECO:0007669"/>
    <property type="project" value="UniProtKB-SubCell"/>
</dbReference>
<sequence>MSAVARPALDGTRKTNPSVSVLLPAWNDAAMIGRCLESLLAIDRPDLEIIVCAGGEDGTLDVARRYAGERVIVLEQYPGEGKQGALRRCFAHSRGDIIYLTDADCVVPPDVFDAVIGPVADGDVLAATGTSRPLAEQSAAPFALFQWSILDAVEQNRPVESTGLLGRNCAASRAAVIEAGAFAEPVPIGTDYHLAKALLARGEHIRFVPAAVETPYPTSPLAFLRQQSRWLRNIFLHGPRYGDNAEIRACARTVALGAGFYLWPLSWRWTRLPGLLIWLTGLTALVALRVRYARALSARRGVVLGPAYYLRLPWYTLLDVAAWVWPLVDAVSRRRRLRW</sequence>
<evidence type="ECO:0000256" key="3">
    <source>
        <dbReference type="ARBA" id="ARBA00022676"/>
    </source>
</evidence>
<dbReference type="SUPFAM" id="SSF53448">
    <property type="entry name" value="Nucleotide-diphospho-sugar transferases"/>
    <property type="match status" value="1"/>
</dbReference>
<gene>
    <name evidence="7" type="ORF">NITHO_1980005</name>
</gene>
<dbReference type="RefSeq" id="WP_008476036.1">
    <property type="nucleotide sequence ID" value="NZ_CAGS01000110.1"/>
</dbReference>
<keyword evidence="6" id="KW-1133">Transmembrane helix</keyword>